<protein>
    <recommendedName>
        <fullName evidence="4">Aspartate racemase</fullName>
    </recommendedName>
</protein>
<dbReference type="NCBIfam" id="TIGR00035">
    <property type="entry name" value="asp_race"/>
    <property type="match status" value="1"/>
</dbReference>
<proteinExistence type="inferred from homology"/>
<reference evidence="3" key="1">
    <citation type="submission" date="2015-08" db="EMBL/GenBank/DDBJ databases">
        <authorList>
            <person name="Babu N.S."/>
            <person name="Beckwith C.J."/>
            <person name="Beseler K.G."/>
            <person name="Brison A."/>
            <person name="Carone J.V."/>
            <person name="Caskin T.P."/>
            <person name="Diamond M."/>
            <person name="Durham M.E."/>
            <person name="Foxe J.M."/>
            <person name="Go M."/>
            <person name="Henderson B.A."/>
            <person name="Jones I.B."/>
            <person name="McGettigan J.A."/>
            <person name="Micheletti S.J."/>
            <person name="Nasrallah M.E."/>
            <person name="Ortiz D."/>
            <person name="Piller C.R."/>
            <person name="Privatt S.R."/>
            <person name="Schneider S.L."/>
            <person name="Sharp S."/>
            <person name="Smith T.C."/>
            <person name="Stanton J.D."/>
            <person name="Ullery H.E."/>
            <person name="Wilson R.J."/>
            <person name="Serrano M.G."/>
            <person name="Buck G."/>
            <person name="Lee V."/>
            <person name="Wang Y."/>
            <person name="Carvalho R."/>
            <person name="Voegtly L."/>
            <person name="Shi R."/>
            <person name="Duckworth R."/>
            <person name="Johnson A."/>
            <person name="Loviza R."/>
            <person name="Walstead R."/>
            <person name="Shah Z."/>
            <person name="Kiflezghi M."/>
            <person name="Wade K."/>
            <person name="Ball S.L."/>
            <person name="Bradley K.W."/>
            <person name="Asai D.J."/>
            <person name="Bowman C.A."/>
            <person name="Russell D.A."/>
            <person name="Pope W.H."/>
            <person name="Jacobs-Sera D."/>
            <person name="Hendrix R.W."/>
            <person name="Hatfull G.F."/>
        </authorList>
    </citation>
    <scope>NUCLEOTIDE SEQUENCE</scope>
</reference>
<dbReference type="EMBL" id="CZKB01000014">
    <property type="protein sequence ID" value="CUR60348.1"/>
    <property type="molecule type" value="Genomic_DNA"/>
</dbReference>
<dbReference type="PROSITE" id="PS00923">
    <property type="entry name" value="ASP_GLU_RACEMASE_1"/>
    <property type="match status" value="1"/>
</dbReference>
<comment type="similarity">
    <text evidence="1">Belongs to the aspartate/glutamate racemases family.</text>
</comment>
<dbReference type="AlphaFoldDB" id="A0A2P2CEE1"/>
<dbReference type="GO" id="GO:0047661">
    <property type="term" value="F:amino-acid racemase activity"/>
    <property type="evidence" value="ECO:0007669"/>
    <property type="project" value="InterPro"/>
</dbReference>
<dbReference type="Pfam" id="PF01177">
    <property type="entry name" value="Asp_Glu_race"/>
    <property type="match status" value="1"/>
</dbReference>
<dbReference type="PANTHER" id="PTHR21198:SF7">
    <property type="entry name" value="ASPARTATE-GLUTAMATE RACEMASE FAMILY"/>
    <property type="match status" value="1"/>
</dbReference>
<dbReference type="SUPFAM" id="SSF53681">
    <property type="entry name" value="Aspartate/glutamate racemase"/>
    <property type="match status" value="2"/>
</dbReference>
<organism evidence="3">
    <name type="scientific">metagenome</name>
    <dbReference type="NCBI Taxonomy" id="256318"/>
    <lineage>
        <taxon>unclassified sequences</taxon>
        <taxon>metagenomes</taxon>
    </lineage>
</organism>
<sequence>MESMRRIGLLGGMSWESTALYYRLLNEDVRDRLGGFHSARLVMASVDFAEVEALQVAGDWAAAGALLADEARALEAAGAACVVLCTNTMHKVADAIEAAVSIPLIHLADVTADAVRTAGVGTVALLGTRFTMEQPFYADRLRSHGVEVLVPEPDDLALVHEVIYDELVLGVVRDESRAAYVDVVRRLVDRGAGGVVLGCTEIELLVGPGDVDVPVFATTALHARAAVDFALAGVIGNNAGD</sequence>
<name>A0A2P2CEE1_9ZZZZ</name>
<evidence type="ECO:0008006" key="4">
    <source>
        <dbReference type="Google" id="ProtNLM"/>
    </source>
</evidence>
<gene>
    <name evidence="3" type="ORF">NOCA1210051</name>
</gene>
<dbReference type="InterPro" id="IPR001920">
    <property type="entry name" value="Asp/Glu_race"/>
</dbReference>
<evidence type="ECO:0000313" key="3">
    <source>
        <dbReference type="EMBL" id="CUR60348.1"/>
    </source>
</evidence>
<dbReference type="Gene3D" id="3.40.50.1860">
    <property type="match status" value="2"/>
</dbReference>
<dbReference type="InterPro" id="IPR015942">
    <property type="entry name" value="Asp/Glu/hydantoin_racemase"/>
</dbReference>
<keyword evidence="2" id="KW-0413">Isomerase</keyword>
<evidence type="ECO:0000256" key="2">
    <source>
        <dbReference type="ARBA" id="ARBA00023235"/>
    </source>
</evidence>
<evidence type="ECO:0000256" key="1">
    <source>
        <dbReference type="ARBA" id="ARBA00007847"/>
    </source>
</evidence>
<accession>A0A2P2CEE1</accession>
<dbReference type="InterPro" id="IPR018187">
    <property type="entry name" value="Asp/Glu_racemase_AS_1"/>
</dbReference>
<dbReference type="InterPro" id="IPR004380">
    <property type="entry name" value="Asp_race"/>
</dbReference>
<dbReference type="PANTHER" id="PTHR21198">
    <property type="entry name" value="GLUTAMATE RACEMASE"/>
    <property type="match status" value="1"/>
</dbReference>